<evidence type="ECO:0000313" key="12">
    <source>
        <dbReference type="Proteomes" id="UP000183417"/>
    </source>
</evidence>
<sequence length="702" mass="75556">MGNKTPWPGFPDMQLFLTQRLARLAGANSMRAIREGLLWLVPCLLVSALFLILSALAQMSGQPEPVVQLLAGLHAQIGSILPLLVAASIGYMLSIRHRLPRLPVTFLCFAHVQMAIFLLREHPRAAATLVLFIAIASPLITVPLMARLSAMRWTRIARTGFVGENVREVMNLVVPGSIVALLLVVLLLGLQQVLPDITQAELPLAIATPESPYRSGLTLTLLNSVLWFFGVQGYYAMQPFFQVLDQAVLANAAAVAKGLVAPWALNGGLMGSFVFIGGSGATLSLALAVLLFCKGRGLRMLALAALPISLLNVNEILLFGLPVILNLRLLVPFLAVPAINLVVAVTVVQAGWVAPASMVLPLTAPVVFNAYVSTGGDMGAVVLQLALTVLGALVYAPYVRSIDRLGQDDGAIVLRALDTTFSRLPEEAGLVTRDPLVLAHETQARRETMLSHIRRISEYEFHLEFQPQVSHRSGLCLGCEALLRAHDSQGRLQQPGGFLRWLGDAGLMREVDLWVAGAAVRQCRLWRQHGFSLPISINVTGATLTSPEYCSRLLMLLAQARGQVGVEITEEALVGDVEAIRKAIGQIHALGAKVAIDDFGTGFSSMSYLHQFDVDAIKIDRSFVVASGHAKGALVLDGLLRFCEALQLNVVAEGVETQAQLQALGFEGELLVQGWYFSRALPGEQLPQFASDCAARAGGETV</sequence>
<feature type="transmembrane region" description="Helical" evidence="8">
    <location>
        <begin position="378"/>
        <end position="398"/>
    </location>
</feature>
<dbReference type="GeneID" id="94694132"/>
<evidence type="ECO:0000256" key="1">
    <source>
        <dbReference type="ARBA" id="ARBA00004651"/>
    </source>
</evidence>
<evidence type="ECO:0000259" key="10">
    <source>
        <dbReference type="PROSITE" id="PS51105"/>
    </source>
</evidence>
<feature type="transmembrane region" description="Helical" evidence="8">
    <location>
        <begin position="37"/>
        <end position="57"/>
    </location>
</feature>
<feature type="transmembrane region" description="Helical" evidence="8">
    <location>
        <begin position="125"/>
        <end position="148"/>
    </location>
</feature>
<dbReference type="SUPFAM" id="SSF141868">
    <property type="entry name" value="EAL domain-like"/>
    <property type="match status" value="1"/>
</dbReference>
<dbReference type="Gene3D" id="3.20.20.450">
    <property type="entry name" value="EAL domain"/>
    <property type="match status" value="1"/>
</dbReference>
<dbReference type="InterPro" id="IPR004501">
    <property type="entry name" value="PTS_EIIC_3"/>
</dbReference>
<feature type="transmembrane region" description="Helical" evidence="8">
    <location>
        <begin position="271"/>
        <end position="293"/>
    </location>
</feature>
<feature type="transmembrane region" description="Helical" evidence="8">
    <location>
        <begin position="300"/>
        <end position="321"/>
    </location>
</feature>
<keyword evidence="3" id="KW-1003">Cell membrane</keyword>
<dbReference type="InterPro" id="IPR051088">
    <property type="entry name" value="PTS_Sugar-EIIC/EIIB"/>
</dbReference>
<keyword evidence="7 8" id="KW-0472">Membrane</keyword>
<keyword evidence="5 8" id="KW-0812">Transmembrane</keyword>
<dbReference type="InterPro" id="IPR001633">
    <property type="entry name" value="EAL_dom"/>
</dbReference>
<feature type="transmembrane region" description="Helical" evidence="8">
    <location>
        <begin position="247"/>
        <end position="265"/>
    </location>
</feature>
<feature type="domain" description="EAL" evidence="9">
    <location>
        <begin position="443"/>
        <end position="694"/>
    </location>
</feature>
<dbReference type="PANTHER" id="PTHR33989:SF4">
    <property type="entry name" value="PTS SYSTEM N,N'-DIACETYLCHITOBIOSE-SPECIFIC EIIC COMPONENT"/>
    <property type="match status" value="1"/>
</dbReference>
<evidence type="ECO:0000256" key="4">
    <source>
        <dbReference type="ARBA" id="ARBA00022597"/>
    </source>
</evidence>
<feature type="transmembrane region" description="Helical" evidence="8">
    <location>
        <begin position="169"/>
        <end position="193"/>
    </location>
</feature>
<comment type="subcellular location">
    <subcellularLocation>
        <location evidence="1">Cell membrane</location>
        <topology evidence="1">Multi-pass membrane protein</topology>
    </subcellularLocation>
</comment>
<evidence type="ECO:0000256" key="2">
    <source>
        <dbReference type="ARBA" id="ARBA00022448"/>
    </source>
</evidence>
<gene>
    <name evidence="11" type="ORF">SAMN05421547_10765</name>
</gene>
<evidence type="ECO:0000256" key="5">
    <source>
        <dbReference type="ARBA" id="ARBA00022692"/>
    </source>
</evidence>
<accession>A0A1H3M264</accession>
<keyword evidence="4" id="KW-0762">Sugar transport</keyword>
<dbReference type="RefSeq" id="WP_016448937.1">
    <property type="nucleotide sequence ID" value="NZ_AP025556.1"/>
</dbReference>
<organism evidence="11 12">
    <name type="scientific">Delftia lacustris</name>
    <dbReference type="NCBI Taxonomy" id="558537"/>
    <lineage>
        <taxon>Bacteria</taxon>
        <taxon>Pseudomonadati</taxon>
        <taxon>Pseudomonadota</taxon>
        <taxon>Betaproteobacteria</taxon>
        <taxon>Burkholderiales</taxon>
        <taxon>Comamonadaceae</taxon>
        <taxon>Delftia</taxon>
    </lineage>
</organism>
<keyword evidence="6 8" id="KW-1133">Transmembrane helix</keyword>
<feature type="transmembrane region" description="Helical" evidence="8">
    <location>
        <begin position="102"/>
        <end position="119"/>
    </location>
</feature>
<protein>
    <submittedName>
        <fullName evidence="11">PTS system, lactose/cellobiose family IIC component</fullName>
    </submittedName>
</protein>
<dbReference type="InterPro" id="IPR035919">
    <property type="entry name" value="EAL_sf"/>
</dbReference>
<dbReference type="Proteomes" id="UP000183417">
    <property type="component" value="Unassembled WGS sequence"/>
</dbReference>
<dbReference type="Pfam" id="PF00563">
    <property type="entry name" value="EAL"/>
    <property type="match status" value="1"/>
</dbReference>
<dbReference type="PANTHER" id="PTHR33989">
    <property type="match status" value="1"/>
</dbReference>
<evidence type="ECO:0000256" key="6">
    <source>
        <dbReference type="ARBA" id="ARBA00022989"/>
    </source>
</evidence>
<feature type="transmembrane region" description="Helical" evidence="8">
    <location>
        <begin position="77"/>
        <end position="95"/>
    </location>
</feature>
<evidence type="ECO:0000313" key="11">
    <source>
        <dbReference type="EMBL" id="SDY70125.1"/>
    </source>
</evidence>
<dbReference type="PROSITE" id="PS51105">
    <property type="entry name" value="PTS_EIIC_TYPE_3"/>
    <property type="match status" value="1"/>
</dbReference>
<dbReference type="CDD" id="cd01948">
    <property type="entry name" value="EAL"/>
    <property type="match status" value="1"/>
</dbReference>
<dbReference type="EMBL" id="FNPE01000007">
    <property type="protein sequence ID" value="SDY70125.1"/>
    <property type="molecule type" value="Genomic_DNA"/>
</dbReference>
<evidence type="ECO:0000256" key="7">
    <source>
        <dbReference type="ARBA" id="ARBA00023136"/>
    </source>
</evidence>
<evidence type="ECO:0000259" key="9">
    <source>
        <dbReference type="PROSITE" id="PS50883"/>
    </source>
</evidence>
<dbReference type="AlphaFoldDB" id="A0A1H3M264"/>
<feature type="transmembrane region" description="Helical" evidence="8">
    <location>
        <begin position="352"/>
        <end position="372"/>
    </location>
</feature>
<keyword evidence="2" id="KW-0813">Transport</keyword>
<dbReference type="SMART" id="SM00052">
    <property type="entry name" value="EAL"/>
    <property type="match status" value="1"/>
</dbReference>
<proteinExistence type="predicted"/>
<dbReference type="InterPro" id="IPR003352">
    <property type="entry name" value="PTS_EIIC"/>
</dbReference>
<evidence type="ECO:0000256" key="3">
    <source>
        <dbReference type="ARBA" id="ARBA00022475"/>
    </source>
</evidence>
<feature type="domain" description="PTS EIIC type-3" evidence="10">
    <location>
        <begin position="13"/>
        <end position="398"/>
    </location>
</feature>
<feature type="transmembrane region" description="Helical" evidence="8">
    <location>
        <begin position="213"/>
        <end position="235"/>
    </location>
</feature>
<evidence type="ECO:0000256" key="8">
    <source>
        <dbReference type="SAM" id="Phobius"/>
    </source>
</evidence>
<dbReference type="GO" id="GO:0008982">
    <property type="term" value="F:protein-N(PI)-phosphohistidine-sugar phosphotransferase activity"/>
    <property type="evidence" value="ECO:0007669"/>
    <property type="project" value="InterPro"/>
</dbReference>
<reference evidence="11 12" key="1">
    <citation type="submission" date="2016-10" db="EMBL/GenBank/DDBJ databases">
        <authorList>
            <person name="de Groot N.N."/>
        </authorList>
    </citation>
    <scope>NUCLEOTIDE SEQUENCE [LARGE SCALE GENOMIC DNA]</scope>
    <source>
        <strain evidence="11 12">LMG 24775</strain>
    </source>
</reference>
<dbReference type="Pfam" id="PF02378">
    <property type="entry name" value="PTS_EIIC"/>
    <property type="match status" value="1"/>
</dbReference>
<name>A0A1H3M264_9BURK</name>
<dbReference type="PROSITE" id="PS50883">
    <property type="entry name" value="EAL"/>
    <property type="match status" value="1"/>
</dbReference>
<dbReference type="GO" id="GO:0005886">
    <property type="term" value="C:plasma membrane"/>
    <property type="evidence" value="ECO:0007669"/>
    <property type="project" value="UniProtKB-SubCell"/>
</dbReference>
<dbReference type="GO" id="GO:0009401">
    <property type="term" value="P:phosphoenolpyruvate-dependent sugar phosphotransferase system"/>
    <property type="evidence" value="ECO:0007669"/>
    <property type="project" value="InterPro"/>
</dbReference>